<proteinExistence type="predicted"/>
<dbReference type="AlphaFoldDB" id="A0A067NAY6"/>
<dbReference type="OrthoDB" id="3059975at2759"/>
<dbReference type="Proteomes" id="UP000027073">
    <property type="component" value="Unassembled WGS sequence"/>
</dbReference>
<reference evidence="2" key="1">
    <citation type="journal article" date="2014" name="Proc. Natl. Acad. Sci. U.S.A.">
        <title>Extensive sampling of basidiomycete genomes demonstrates inadequacy of the white-rot/brown-rot paradigm for wood decay fungi.</title>
        <authorList>
            <person name="Riley R."/>
            <person name="Salamov A.A."/>
            <person name="Brown D.W."/>
            <person name="Nagy L.G."/>
            <person name="Floudas D."/>
            <person name="Held B.W."/>
            <person name="Levasseur A."/>
            <person name="Lombard V."/>
            <person name="Morin E."/>
            <person name="Otillar R."/>
            <person name="Lindquist E.A."/>
            <person name="Sun H."/>
            <person name="LaButti K.M."/>
            <person name="Schmutz J."/>
            <person name="Jabbour D."/>
            <person name="Luo H."/>
            <person name="Baker S.E."/>
            <person name="Pisabarro A.G."/>
            <person name="Walton J.D."/>
            <person name="Blanchette R.A."/>
            <person name="Henrissat B."/>
            <person name="Martin F."/>
            <person name="Cullen D."/>
            <person name="Hibbett D.S."/>
            <person name="Grigoriev I.V."/>
        </authorList>
    </citation>
    <scope>NUCLEOTIDE SEQUENCE [LARGE SCALE GENOMIC DNA]</scope>
    <source>
        <strain evidence="2">PC15</strain>
    </source>
</reference>
<name>A0A067NAY6_PLEO1</name>
<gene>
    <name evidence="1" type="ORF">PLEOSDRAFT_159859</name>
</gene>
<dbReference type="VEuPathDB" id="FungiDB:PLEOSDRAFT_159859"/>
<dbReference type="EMBL" id="KL198010">
    <property type="protein sequence ID" value="KDQ25203.1"/>
    <property type="molecule type" value="Genomic_DNA"/>
</dbReference>
<accession>A0A067NAY6</accession>
<evidence type="ECO:0000313" key="2">
    <source>
        <dbReference type="Proteomes" id="UP000027073"/>
    </source>
</evidence>
<protein>
    <submittedName>
        <fullName evidence="1">Uncharacterized protein</fullName>
    </submittedName>
</protein>
<organism evidence="1 2">
    <name type="scientific">Pleurotus ostreatus (strain PC15)</name>
    <name type="common">Oyster mushroom</name>
    <dbReference type="NCBI Taxonomy" id="1137138"/>
    <lineage>
        <taxon>Eukaryota</taxon>
        <taxon>Fungi</taxon>
        <taxon>Dikarya</taxon>
        <taxon>Basidiomycota</taxon>
        <taxon>Agaricomycotina</taxon>
        <taxon>Agaricomycetes</taxon>
        <taxon>Agaricomycetidae</taxon>
        <taxon>Agaricales</taxon>
        <taxon>Pleurotineae</taxon>
        <taxon>Pleurotaceae</taxon>
        <taxon>Pleurotus</taxon>
    </lineage>
</organism>
<sequence length="163" mass="17748">MPLSAAQQQALQDAHKLLSDAGITTGLLDDIAAPPPSEPSVDSGFLALAYQPTEAIPFSASEISRSMHHLNRQTILTHIVEHPLGAIVEYPQTTANDHEAIVHWFVIDAQCFTHPKGNFQYSLGDSHGGHDNIKCGTLLIDKQGRPVPCNHLRTSCEHMAKLD</sequence>
<evidence type="ECO:0000313" key="1">
    <source>
        <dbReference type="EMBL" id="KDQ25203.1"/>
    </source>
</evidence>
<dbReference type="InParanoid" id="A0A067NAY6"/>
<dbReference type="HOGENOM" id="CLU_1627769_0_0_1"/>